<feature type="transmembrane region" description="Helical" evidence="1">
    <location>
        <begin position="80"/>
        <end position="104"/>
    </location>
</feature>
<keyword evidence="1" id="KW-0472">Membrane</keyword>
<dbReference type="RefSeq" id="WP_155344357.1">
    <property type="nucleotide sequence ID" value="NZ_BAAAHM010000047.1"/>
</dbReference>
<accession>A0A5M3XM70</accession>
<dbReference type="EMBL" id="BLAF01000010">
    <property type="protein sequence ID" value="GES19268.1"/>
    <property type="molecule type" value="Genomic_DNA"/>
</dbReference>
<evidence type="ECO:0000313" key="2">
    <source>
        <dbReference type="EMBL" id="GES19268.1"/>
    </source>
</evidence>
<comment type="caution">
    <text evidence="2">The sequence shown here is derived from an EMBL/GenBank/DDBJ whole genome shotgun (WGS) entry which is preliminary data.</text>
</comment>
<gene>
    <name evidence="2" type="ORF">Aple_021640</name>
</gene>
<feature type="transmembrane region" description="Helical" evidence="1">
    <location>
        <begin position="251"/>
        <end position="272"/>
    </location>
</feature>
<feature type="transmembrane region" description="Helical" evidence="1">
    <location>
        <begin position="125"/>
        <end position="153"/>
    </location>
</feature>
<dbReference type="PANTHER" id="PTHR37305">
    <property type="entry name" value="INTEGRAL MEMBRANE PROTEIN-RELATED"/>
    <property type="match status" value="1"/>
</dbReference>
<dbReference type="PANTHER" id="PTHR37305:SF1">
    <property type="entry name" value="MEMBRANE PROTEIN"/>
    <property type="match status" value="1"/>
</dbReference>
<organism evidence="2 3">
    <name type="scientific">Acrocarpospora pleiomorpha</name>
    <dbReference type="NCBI Taxonomy" id="90975"/>
    <lineage>
        <taxon>Bacteria</taxon>
        <taxon>Bacillati</taxon>
        <taxon>Actinomycetota</taxon>
        <taxon>Actinomycetes</taxon>
        <taxon>Streptosporangiales</taxon>
        <taxon>Streptosporangiaceae</taxon>
        <taxon>Acrocarpospora</taxon>
    </lineage>
</organism>
<evidence type="ECO:0000313" key="3">
    <source>
        <dbReference type="Proteomes" id="UP000377595"/>
    </source>
</evidence>
<keyword evidence="1" id="KW-0812">Transmembrane</keyword>
<evidence type="ECO:0000256" key="1">
    <source>
        <dbReference type="SAM" id="Phobius"/>
    </source>
</evidence>
<name>A0A5M3XM70_9ACTN</name>
<proteinExistence type="predicted"/>
<dbReference type="AlphaFoldDB" id="A0A5M3XM70"/>
<feature type="transmembrane region" description="Helical" evidence="1">
    <location>
        <begin position="201"/>
        <end position="223"/>
    </location>
</feature>
<keyword evidence="1" id="KW-1133">Transmembrane helix</keyword>
<dbReference type="Pfam" id="PF12730">
    <property type="entry name" value="ABC2_membrane_4"/>
    <property type="match status" value="1"/>
</dbReference>
<feature type="transmembrane region" description="Helical" evidence="1">
    <location>
        <begin position="173"/>
        <end position="194"/>
    </location>
</feature>
<dbReference type="OrthoDB" id="3297477at2"/>
<protein>
    <submittedName>
        <fullName evidence="2">ABC transporter permease</fullName>
    </submittedName>
</protein>
<feature type="transmembrane region" description="Helical" evidence="1">
    <location>
        <begin position="39"/>
        <end position="60"/>
    </location>
</feature>
<sequence length="277" mass="27892">MATTDLTAVPSPSSPVRRVTTLGVLRSEWTKFWSLRSSAITLGVGLLLLVAFGAITAFTYTPTADTFGAGPDSTSSPDAISLALSGMNFAPLALGVLGVLAGAGEYTTGTVRSTLLAVPKRLPVLWSKAAVIGTIALVVSTVGVLVAFSIGMFGLDGQPIALSLGDDGVLRGLLGAGLYLGLVAMFGVALGSLIRSTAGGIAALVGVTLLLPVVAIMLPNSFFDTVGPYFFSNAGEAVYSLTESAGSLSPGAGLAVLAGWVAVVLAAAAFRLKRTDA</sequence>
<dbReference type="Proteomes" id="UP000377595">
    <property type="component" value="Unassembled WGS sequence"/>
</dbReference>
<keyword evidence="3" id="KW-1185">Reference proteome</keyword>
<reference evidence="2 3" key="1">
    <citation type="submission" date="2019-10" db="EMBL/GenBank/DDBJ databases">
        <title>Whole genome shotgun sequence of Acrocarpospora pleiomorpha NBRC 16267.</title>
        <authorList>
            <person name="Ichikawa N."/>
            <person name="Kimura A."/>
            <person name="Kitahashi Y."/>
            <person name="Komaki H."/>
            <person name="Oguchi A."/>
        </authorList>
    </citation>
    <scope>NUCLEOTIDE SEQUENCE [LARGE SCALE GENOMIC DNA]</scope>
    <source>
        <strain evidence="2 3">NBRC 16267</strain>
    </source>
</reference>